<evidence type="ECO:0000256" key="6">
    <source>
        <dbReference type="ARBA" id="ARBA00022670"/>
    </source>
</evidence>
<dbReference type="Pfam" id="PF00246">
    <property type="entry name" value="Peptidase_M14"/>
    <property type="match status" value="1"/>
</dbReference>
<feature type="chain" id="PRO_5007674801" description="Peptidase M14 domain-containing protein" evidence="15">
    <location>
        <begin position="21"/>
        <end position="425"/>
    </location>
</feature>
<gene>
    <name evidence="18" type="ORF">D910_04250</name>
</gene>
<comment type="function">
    <text evidence="13">Involved in the digestion of the blood meal.</text>
</comment>
<dbReference type="PRINTS" id="PR00765">
    <property type="entry name" value="CRBOXYPTASEA"/>
</dbReference>
<evidence type="ECO:0000256" key="11">
    <source>
        <dbReference type="ARBA" id="ARBA00023049"/>
    </source>
</evidence>
<evidence type="ECO:0000256" key="12">
    <source>
        <dbReference type="ARBA" id="ARBA00023157"/>
    </source>
</evidence>
<evidence type="ECO:0000313" key="17">
    <source>
        <dbReference type="EMBL" id="AEE62406.1"/>
    </source>
</evidence>
<keyword evidence="9" id="KW-0378">Hydrolase</keyword>
<reference evidence="17" key="1">
    <citation type="journal article" date="2012" name="Insect Biochem. Mol. Biol.">
        <title>Transcriptome and full-length cDNA resources for the mountain pine beetle, Dendroctonus ponderosae Hopkins, a major insect pest of pine forests.</title>
        <authorList>
            <person name="Keeling C.I."/>
            <person name="Henderson H."/>
            <person name="Li M."/>
            <person name="Yuen M."/>
            <person name="Clark E.L."/>
            <person name="Fraser J.D."/>
            <person name="Huber D.P."/>
            <person name="Liao N.Y."/>
            <person name="Roderick Docking T."/>
            <person name="Birol I."/>
            <person name="Chan S.K."/>
            <person name="Taylor G.A."/>
            <person name="Palmquist D."/>
            <person name="Jones S.J."/>
            <person name="Bohlmann J."/>
        </authorList>
    </citation>
    <scope>NUCLEOTIDE SEQUENCE</scope>
    <source>
        <tissue evidence="17">Larvae</tissue>
    </source>
</reference>
<keyword evidence="8 15" id="KW-0732">Signal</keyword>
<name>J3JW26_DENPD</name>
<reference evidence="18 19" key="2">
    <citation type="journal article" date="2013" name="Genome Biol.">
        <title>Draft genome of the mountain pine beetle, Dendroctonus ponderosae Hopkins, a major forest pest.</title>
        <authorList>
            <person name="Keeling C.I."/>
            <person name="Yuen M.M."/>
            <person name="Liao N.Y."/>
            <person name="Docking T.R."/>
            <person name="Chan S.K."/>
            <person name="Taylor G.A."/>
            <person name="Palmquist D.L."/>
            <person name="Jackman S.D."/>
            <person name="Nguyen A."/>
            <person name="Li M."/>
            <person name="Henderson H."/>
            <person name="Janes J.K."/>
            <person name="Zhao Y."/>
            <person name="Pandoh P."/>
            <person name="Moore R."/>
            <person name="Sperling F.A."/>
            <person name="Huber D.P."/>
            <person name="Birol I."/>
            <person name="Jones S.J."/>
            <person name="Bohlmann J."/>
        </authorList>
    </citation>
    <scope>NUCLEOTIDE SEQUENCE</scope>
</reference>
<dbReference type="PANTHER" id="PTHR11705">
    <property type="entry name" value="PROTEASE FAMILY M14 CARBOXYPEPTIDASE A,B"/>
    <property type="match status" value="1"/>
</dbReference>
<dbReference type="Proteomes" id="UP000030742">
    <property type="component" value="Unassembled WGS sequence"/>
</dbReference>
<keyword evidence="12" id="KW-1015">Disulfide bond</keyword>
<evidence type="ECO:0000256" key="10">
    <source>
        <dbReference type="ARBA" id="ARBA00022833"/>
    </source>
</evidence>
<evidence type="ECO:0000256" key="4">
    <source>
        <dbReference type="ARBA" id="ARBA00022525"/>
    </source>
</evidence>
<keyword evidence="4" id="KW-0964">Secreted</keyword>
<comment type="subcellular location">
    <subcellularLocation>
        <location evidence="2">Secreted</location>
    </subcellularLocation>
</comment>
<dbReference type="FunFam" id="3.40.630.10:FF:000040">
    <property type="entry name" value="zinc carboxypeptidase"/>
    <property type="match status" value="1"/>
</dbReference>
<dbReference type="CDD" id="cd03860">
    <property type="entry name" value="M14_CP_A-B_like"/>
    <property type="match status" value="1"/>
</dbReference>
<dbReference type="InterPro" id="IPR003146">
    <property type="entry name" value="M14A_act_pep"/>
</dbReference>
<dbReference type="OrthoDB" id="3626597at2759"/>
<dbReference type="Gene3D" id="3.30.70.340">
    <property type="entry name" value="Metallocarboxypeptidase-like"/>
    <property type="match status" value="1"/>
</dbReference>
<keyword evidence="11" id="KW-0482">Metalloprotease</keyword>
<keyword evidence="6" id="KW-0645">Protease</keyword>
<sequence length="425" mass="47469">MKLLALSVLVLLCGLLEVQSEGYNGYKVYQVTPKTLQQADILHQLHEDPEFDFFQDAKLLGQPMSIMASPRVQQYFETTLANLTHEGLDYTVTTEDVQKVLDEEYADFVRRNASRQAGARAVFDEYISHAEVLAYLERLEREHPEIVRLESIGRSTEGRDLLLIHIGSGRPNAPTIFIDAGIHAREWIATPSALYIISQLVENPAHARLHQNVNWAIIPAINPDGYEFSRSSVLNRLWRKTRRPNQGSTCIGTDPNRNFGYQWNTGGASTNPCSDIYAGPEPFSEPETDAIRRYFINHYTEIKLYVTIHSYGNYILYPWGFTSELPRDALHLQTVAEAAARPIEAASTLGSRYTIGSSTNVLYEASGGSDDWTKGAIGVDLSYCFELPGGGSFGFNPPVAMIRPIVEETFEGFIALGEYIGSLYG</sequence>
<dbReference type="AlphaFoldDB" id="J3JW26"/>
<evidence type="ECO:0000256" key="2">
    <source>
        <dbReference type="ARBA" id="ARBA00004613"/>
    </source>
</evidence>
<dbReference type="Pfam" id="PF02244">
    <property type="entry name" value="Propep_M14"/>
    <property type="match status" value="1"/>
</dbReference>
<dbReference type="InterPro" id="IPR000834">
    <property type="entry name" value="Peptidase_M14"/>
</dbReference>
<evidence type="ECO:0000256" key="14">
    <source>
        <dbReference type="PROSITE-ProRule" id="PRU01379"/>
    </source>
</evidence>
<keyword evidence="5" id="KW-0121">Carboxypeptidase</keyword>
<comment type="similarity">
    <text evidence="3 14">Belongs to the peptidase M14 family.</text>
</comment>
<keyword evidence="10" id="KW-0862">Zinc</keyword>
<evidence type="ECO:0000259" key="16">
    <source>
        <dbReference type="PROSITE" id="PS52035"/>
    </source>
</evidence>
<dbReference type="PROSITE" id="PS52035">
    <property type="entry name" value="PEPTIDASE_M14"/>
    <property type="match status" value="1"/>
</dbReference>
<dbReference type="GO" id="GO:0004181">
    <property type="term" value="F:metallocarboxypeptidase activity"/>
    <property type="evidence" value="ECO:0007669"/>
    <property type="project" value="InterPro"/>
</dbReference>
<feature type="active site" description="Proton donor/acceptor" evidence="14">
    <location>
        <position position="386"/>
    </location>
</feature>
<evidence type="ECO:0000256" key="8">
    <source>
        <dbReference type="ARBA" id="ARBA00022729"/>
    </source>
</evidence>
<evidence type="ECO:0000256" key="7">
    <source>
        <dbReference type="ARBA" id="ARBA00022723"/>
    </source>
</evidence>
<dbReference type="SUPFAM" id="SSF54897">
    <property type="entry name" value="Protease propeptides/inhibitors"/>
    <property type="match status" value="1"/>
</dbReference>
<evidence type="ECO:0000256" key="3">
    <source>
        <dbReference type="ARBA" id="ARBA00005988"/>
    </source>
</evidence>
<dbReference type="PANTHER" id="PTHR11705:SF140">
    <property type="entry name" value="FI02848P-RELATED"/>
    <property type="match status" value="1"/>
</dbReference>
<evidence type="ECO:0000256" key="13">
    <source>
        <dbReference type="ARBA" id="ARBA00057299"/>
    </source>
</evidence>
<evidence type="ECO:0000313" key="18">
    <source>
        <dbReference type="EMBL" id="ERL86847.1"/>
    </source>
</evidence>
<dbReference type="InterPro" id="IPR057246">
    <property type="entry name" value="CARBOXYPEPT_ZN_1"/>
</dbReference>
<proteinExistence type="evidence at transcript level"/>
<dbReference type="SUPFAM" id="SSF53187">
    <property type="entry name" value="Zn-dependent exopeptidases"/>
    <property type="match status" value="1"/>
</dbReference>
<evidence type="ECO:0000313" key="19">
    <source>
        <dbReference type="Proteomes" id="UP000030742"/>
    </source>
</evidence>
<evidence type="ECO:0000256" key="5">
    <source>
        <dbReference type="ARBA" id="ARBA00022645"/>
    </source>
</evidence>
<feature type="domain" description="Peptidase M14" evidence="16">
    <location>
        <begin position="125"/>
        <end position="420"/>
    </location>
</feature>
<dbReference type="InterPro" id="IPR036990">
    <property type="entry name" value="M14A-like_propep"/>
</dbReference>
<evidence type="ECO:0000256" key="15">
    <source>
        <dbReference type="SAM" id="SignalP"/>
    </source>
</evidence>
<comment type="cofactor">
    <cofactor evidence="1">
        <name>Zn(2+)</name>
        <dbReference type="ChEBI" id="CHEBI:29105"/>
    </cofactor>
</comment>
<dbReference type="SMART" id="SM00631">
    <property type="entry name" value="Zn_pept"/>
    <property type="match status" value="1"/>
</dbReference>
<keyword evidence="7" id="KW-0479">Metal-binding</keyword>
<dbReference type="Gene3D" id="3.40.630.10">
    <property type="entry name" value="Zn peptidases"/>
    <property type="match status" value="1"/>
</dbReference>
<dbReference type="PROSITE" id="PS00132">
    <property type="entry name" value="CARBOXYPEPT_ZN_1"/>
    <property type="match status" value="1"/>
</dbReference>
<evidence type="ECO:0000256" key="9">
    <source>
        <dbReference type="ARBA" id="ARBA00022801"/>
    </source>
</evidence>
<dbReference type="EMBL" id="BT127444">
    <property type="protein sequence ID" value="AEE62406.1"/>
    <property type="molecule type" value="mRNA"/>
</dbReference>
<dbReference type="GO" id="GO:0008270">
    <property type="term" value="F:zinc ion binding"/>
    <property type="evidence" value="ECO:0007669"/>
    <property type="project" value="InterPro"/>
</dbReference>
<evidence type="ECO:0000256" key="1">
    <source>
        <dbReference type="ARBA" id="ARBA00001947"/>
    </source>
</evidence>
<dbReference type="KEGG" id="dpa:109544093"/>
<accession>J3JW26</accession>
<dbReference type="GO" id="GO:0006508">
    <property type="term" value="P:proteolysis"/>
    <property type="evidence" value="ECO:0007669"/>
    <property type="project" value="UniProtKB-KW"/>
</dbReference>
<feature type="signal peptide" evidence="15">
    <location>
        <begin position="1"/>
        <end position="20"/>
    </location>
</feature>
<organism evidence="17">
    <name type="scientific">Dendroctonus ponderosae</name>
    <name type="common">Mountain pine beetle</name>
    <dbReference type="NCBI Taxonomy" id="77166"/>
    <lineage>
        <taxon>Eukaryota</taxon>
        <taxon>Metazoa</taxon>
        <taxon>Ecdysozoa</taxon>
        <taxon>Arthropoda</taxon>
        <taxon>Hexapoda</taxon>
        <taxon>Insecta</taxon>
        <taxon>Pterygota</taxon>
        <taxon>Neoptera</taxon>
        <taxon>Endopterygota</taxon>
        <taxon>Coleoptera</taxon>
        <taxon>Polyphaga</taxon>
        <taxon>Cucujiformia</taxon>
        <taxon>Curculionidae</taxon>
        <taxon>Scolytinae</taxon>
        <taxon>Dendroctonus</taxon>
    </lineage>
</organism>
<dbReference type="GO" id="GO:0005615">
    <property type="term" value="C:extracellular space"/>
    <property type="evidence" value="ECO:0007669"/>
    <property type="project" value="TreeGrafter"/>
</dbReference>
<dbReference type="EMBL" id="KB631870">
    <property type="protein sequence ID" value="ERL86847.1"/>
    <property type="molecule type" value="Genomic_DNA"/>
</dbReference>
<protein>
    <recommendedName>
        <fullName evidence="16">Peptidase M14 domain-containing protein</fullName>
    </recommendedName>
</protein>